<proteinExistence type="predicted"/>
<dbReference type="Proteomes" id="UP000184221">
    <property type="component" value="Unassembled WGS sequence"/>
</dbReference>
<name>A0A1M5U4Y1_9RHOB</name>
<dbReference type="STRING" id="996342.SAMN05443551_2487"/>
<evidence type="ECO:0000313" key="2">
    <source>
        <dbReference type="Proteomes" id="UP000184221"/>
    </source>
</evidence>
<dbReference type="EMBL" id="FQXC01000003">
    <property type="protein sequence ID" value="SHH57940.1"/>
    <property type="molecule type" value="Genomic_DNA"/>
</dbReference>
<dbReference type="AlphaFoldDB" id="A0A1M5U4Y1"/>
<gene>
    <name evidence="1" type="ORF">SAMN05443551_2487</name>
</gene>
<organism evidence="1 2">
    <name type="scientific">Marivita hallyeonensis</name>
    <dbReference type="NCBI Taxonomy" id="996342"/>
    <lineage>
        <taxon>Bacteria</taxon>
        <taxon>Pseudomonadati</taxon>
        <taxon>Pseudomonadota</taxon>
        <taxon>Alphaproteobacteria</taxon>
        <taxon>Rhodobacterales</taxon>
        <taxon>Roseobacteraceae</taxon>
        <taxon>Marivita</taxon>
    </lineage>
</organism>
<keyword evidence="2" id="KW-1185">Reference proteome</keyword>
<evidence type="ECO:0000313" key="1">
    <source>
        <dbReference type="EMBL" id="SHH57940.1"/>
    </source>
</evidence>
<sequence length="200" mass="21825">MHSHGAGQEMQGVAGCVGRLELTPRRDAAHAASSVLRHINKTCLPLRVASFHPPHADASRRARRRERCDRVERGGNVWSRLRQRTVVALYSAVRPQSGGPATARHCRWNCSADMIGQRTIIGRTCLSGLRALGMSSSRSPEDVFVPSSSGLFPRMTFMERSGAALLGLTVLSTPRFNAGPVLRGYRSLFRPVSHGSPSGW</sequence>
<reference evidence="1 2" key="1">
    <citation type="submission" date="2016-11" db="EMBL/GenBank/DDBJ databases">
        <authorList>
            <person name="Jaros S."/>
            <person name="Januszkiewicz K."/>
            <person name="Wedrychowicz H."/>
        </authorList>
    </citation>
    <scope>NUCLEOTIDE SEQUENCE [LARGE SCALE GENOMIC DNA]</scope>
    <source>
        <strain evidence="1 2">DSM 29431</strain>
    </source>
</reference>
<accession>A0A1M5U4Y1</accession>
<protein>
    <submittedName>
        <fullName evidence="1">Uncharacterized protein</fullName>
    </submittedName>
</protein>